<protein>
    <submittedName>
        <fullName evidence="1">DUF2855 family protein</fullName>
    </submittedName>
</protein>
<name>A0A4Z0BWA7_9BURK</name>
<dbReference type="Pfam" id="PF11017">
    <property type="entry name" value="DUF2855"/>
    <property type="match status" value="1"/>
</dbReference>
<accession>A0A4Z0BWA7</accession>
<dbReference type="Proteomes" id="UP000297839">
    <property type="component" value="Unassembled WGS sequence"/>
</dbReference>
<reference evidence="1 2" key="1">
    <citation type="submission" date="2019-03" db="EMBL/GenBank/DDBJ databases">
        <title>Ramlibacter sp. 18x22-1, whole genome shotgun sequence.</title>
        <authorList>
            <person name="Zhang X."/>
            <person name="Feng G."/>
            <person name="Zhu H."/>
        </authorList>
    </citation>
    <scope>NUCLEOTIDE SEQUENCE [LARGE SCALE GENOMIC DNA]</scope>
    <source>
        <strain evidence="1 2">18x22-1</strain>
    </source>
</reference>
<dbReference type="EMBL" id="SMLK01000002">
    <property type="protein sequence ID" value="TFZ03606.1"/>
    <property type="molecule type" value="Genomic_DNA"/>
</dbReference>
<evidence type="ECO:0000313" key="1">
    <source>
        <dbReference type="EMBL" id="TFZ03606.1"/>
    </source>
</evidence>
<keyword evidence="2" id="KW-1185">Reference proteome</keyword>
<evidence type="ECO:0000313" key="2">
    <source>
        <dbReference type="Proteomes" id="UP000297839"/>
    </source>
</evidence>
<gene>
    <name evidence="1" type="ORF">EZ216_08020</name>
</gene>
<proteinExistence type="predicted"/>
<dbReference type="AlphaFoldDB" id="A0A4Z0BWA7"/>
<dbReference type="RefSeq" id="WP_135249231.1">
    <property type="nucleotide sequence ID" value="NZ_SMLK01000002.1"/>
</dbReference>
<dbReference type="OrthoDB" id="8953110at2"/>
<dbReference type="InterPro" id="IPR021276">
    <property type="entry name" value="DUF2855"/>
</dbReference>
<comment type="caution">
    <text evidence="1">The sequence shown here is derived from an EMBL/GenBank/DDBJ whole genome shotgun (WGS) entry which is preliminary data.</text>
</comment>
<organism evidence="1 2">
    <name type="scientific">Ramlibacter humi</name>
    <dbReference type="NCBI Taxonomy" id="2530451"/>
    <lineage>
        <taxon>Bacteria</taxon>
        <taxon>Pseudomonadati</taxon>
        <taxon>Pseudomonadota</taxon>
        <taxon>Betaproteobacteria</taxon>
        <taxon>Burkholderiales</taxon>
        <taxon>Comamonadaceae</taxon>
        <taxon>Ramlibacter</taxon>
    </lineage>
</organism>
<sequence length="360" mass="40096">MTTTLLIRKDRLQDTRWRTEDDRPLANGQVRVAPDLLALTANNITYAAFGDSMDYWKFFPSNEEGWGVLPVWGFGHVVQSLHPGVAVGERLYGYWPLADGAVLQPDRLDATGLRDAAPHREALHPVYNRYVRTGADPLYRGSDEPFQVLLRPLFTTSWLIDDFLADQDFFGVRRVLLSSASSKTAWATAQLLAKRPGLDVVGFTSPANKAYCERLGCYTRVLAYGQLGEVAADEPCVYVDFAGNADFRKAVHERFRDQLKYSCAVGGTHVQHLGGGAGLPGPRPALFFAPAQLKKRTADWGAEGLQQRLVNSWRAFAAQQDREPWLQVRSHRGRDDVQAAYTQLLAGRVDPSEGHVLTLR</sequence>